<organism evidence="1 2">
    <name type="scientific">Candidatus Methanomarinus sp</name>
    <dbReference type="NCBI Taxonomy" id="3386244"/>
    <lineage>
        <taxon>Archaea</taxon>
        <taxon>Methanobacteriati</taxon>
        <taxon>Methanobacteriota</taxon>
        <taxon>Stenosarchaea group</taxon>
        <taxon>Methanomicrobia</taxon>
        <taxon>Methanosarcinales</taxon>
        <taxon>ANME-2 cluster</taxon>
        <taxon>Candidatus Methanocomedenaceae</taxon>
        <taxon>Candidatus Methanomarinus</taxon>
    </lineage>
</organism>
<protein>
    <submittedName>
        <fullName evidence="1">DUF1624 domain-containing protein</fullName>
    </submittedName>
</protein>
<accession>A0AC61S9A1</accession>
<evidence type="ECO:0000313" key="1">
    <source>
        <dbReference type="EMBL" id="TKY91234.1"/>
    </source>
</evidence>
<comment type="caution">
    <text evidence="1">The sequence shown here is derived from an EMBL/GenBank/DDBJ whole genome shotgun (WGS) entry which is preliminary data.</text>
</comment>
<reference evidence="1" key="1">
    <citation type="submission" date="2018-09" db="EMBL/GenBank/DDBJ databases">
        <title>A genomic encyclopedia of anaerobic methanotrophic archaea.</title>
        <authorList>
            <person name="Skennerton C.T."/>
            <person name="Chadwick G.L."/>
            <person name="Laso-Perez R."/>
            <person name="Leu A.O."/>
            <person name="Speth D.R."/>
            <person name="Yu H."/>
            <person name="Morgan-Lang C."/>
            <person name="Hatzenpichler R."/>
            <person name="Goudeau D."/>
            <person name="Malmstrom R."/>
            <person name="Woyke T."/>
            <person name="Hallam S."/>
            <person name="Tyson G.W."/>
            <person name="Wegener G."/>
            <person name="Boetius A."/>
            <person name="Orphan V.J."/>
        </authorList>
    </citation>
    <scope>NUCLEOTIDE SEQUENCE</scope>
    <source>
        <strain evidence="1">CONS3730D10UFb2</strain>
    </source>
</reference>
<dbReference type="Proteomes" id="UP000315423">
    <property type="component" value="Unassembled WGS sequence"/>
</dbReference>
<evidence type="ECO:0000313" key="2">
    <source>
        <dbReference type="Proteomes" id="UP000315423"/>
    </source>
</evidence>
<proteinExistence type="predicted"/>
<sequence>MNEHSIKRFWEIDFMRGLSIVMMIIFHLIYDLNYFNVYNFFLHSNFWVYFARATATIFILIVGISLTLSYSRARKIQDVKYKIFMKYFKRGLKIFSWGLILTLITWIFIKERFIIFGILHFIGISIILAYPFLRLRYWNLLIGAVIISIGIYLKGITFDFDWFIWLGLMPDNFSTLDIFPVFPWFGVILLGVFLGNILYPDYIRRFYLRDLTHLTFVRSFCFLGRHSLLIYLIHQPVLIMLLYIFNAYVIG</sequence>
<name>A0AC61S9A1_9EURY</name>
<dbReference type="EMBL" id="QYBA01000235">
    <property type="protein sequence ID" value="TKY91234.1"/>
    <property type="molecule type" value="Genomic_DNA"/>
</dbReference>
<gene>
    <name evidence="1" type="ORF">C5S46_06880</name>
</gene>